<protein>
    <submittedName>
        <fullName evidence="1">Uncharacterized protein</fullName>
    </submittedName>
</protein>
<dbReference type="PATRIC" id="fig|1386089.3.peg.3000"/>
<keyword evidence="2" id="KW-1185">Reference proteome</keyword>
<dbReference type="RefSeq" id="WP_034807631.1">
    <property type="nucleotide sequence ID" value="NZ_AWSA01000035.1"/>
</dbReference>
<dbReference type="OrthoDB" id="7566033at2"/>
<dbReference type="Pfam" id="PF13826">
    <property type="entry name" value="Monooxy_af470-like"/>
    <property type="match status" value="1"/>
</dbReference>
<comment type="caution">
    <text evidence="1">The sequence shown here is derived from an EMBL/GenBank/DDBJ whole genome shotgun (WGS) entry which is preliminary data.</text>
</comment>
<dbReference type="Proteomes" id="UP000019489">
    <property type="component" value="Unassembled WGS sequence"/>
</dbReference>
<sequence length="168" mass="18484">MSRTTQHAHHSHDFDGDLAVFLIGMRINKPWRPDIWVPTLRAMGPMLAELHRARAAAEAGAGVHPGFLDHRTLLGAGGPTLVQYWRSVEDIYAYAHDPGRGHRPAWLDFYRRSREAAGVVGIWHETYAVPAGAHESLYVSMPATGLGAAFGTTSDRSGRRHARLARAS</sequence>
<organism evidence="1 2">
    <name type="scientific">Intrasporangium oryzae NRRL B-24470</name>
    <dbReference type="NCBI Taxonomy" id="1386089"/>
    <lineage>
        <taxon>Bacteria</taxon>
        <taxon>Bacillati</taxon>
        <taxon>Actinomycetota</taxon>
        <taxon>Actinomycetes</taxon>
        <taxon>Micrococcales</taxon>
        <taxon>Intrasporangiaceae</taxon>
        <taxon>Intrasporangium</taxon>
    </lineage>
</organism>
<proteinExistence type="predicted"/>
<gene>
    <name evidence="1" type="ORF">N865_13810</name>
</gene>
<evidence type="ECO:0000313" key="1">
    <source>
        <dbReference type="EMBL" id="EWT00725.1"/>
    </source>
</evidence>
<dbReference type="EMBL" id="AWSA01000035">
    <property type="protein sequence ID" value="EWT00725.1"/>
    <property type="molecule type" value="Genomic_DNA"/>
</dbReference>
<evidence type="ECO:0000313" key="2">
    <source>
        <dbReference type="Proteomes" id="UP000019489"/>
    </source>
</evidence>
<dbReference type="InterPro" id="IPR025444">
    <property type="entry name" value="Monooxy_af470"/>
</dbReference>
<name>W9G3Y0_9MICO</name>
<dbReference type="eggNOG" id="ENOG5030N64">
    <property type="taxonomic scope" value="Bacteria"/>
</dbReference>
<reference evidence="1 2" key="1">
    <citation type="submission" date="2013-08" db="EMBL/GenBank/DDBJ databases">
        <title>Intrasporangium oryzae NRRL B-24470.</title>
        <authorList>
            <person name="Liu H."/>
            <person name="Wang G."/>
        </authorList>
    </citation>
    <scope>NUCLEOTIDE SEQUENCE [LARGE SCALE GENOMIC DNA]</scope>
    <source>
        <strain evidence="1 2">NRRL B-24470</strain>
    </source>
</reference>
<accession>W9G3Y0</accession>
<dbReference type="AlphaFoldDB" id="W9G3Y0"/>
<dbReference type="STRING" id="1386089.N865_13810"/>